<name>A0A4Y8ZRN1_9SPHN</name>
<feature type="domain" description="Solute-binding protein family 5" evidence="5">
    <location>
        <begin position="68"/>
        <end position="371"/>
    </location>
</feature>
<dbReference type="RefSeq" id="WP_135085728.1">
    <property type="nucleotide sequence ID" value="NZ_SPDV01000013.1"/>
</dbReference>
<evidence type="ECO:0000259" key="5">
    <source>
        <dbReference type="Pfam" id="PF00496"/>
    </source>
</evidence>
<keyword evidence="3" id="KW-0813">Transport</keyword>
<reference evidence="6 7" key="1">
    <citation type="submission" date="2019-03" db="EMBL/GenBank/DDBJ databases">
        <title>Genome sequence of Sphingomonas sp. 17J27-24.</title>
        <authorList>
            <person name="Kim M."/>
            <person name="Maeng S."/>
            <person name="Sathiyaraj S."/>
        </authorList>
    </citation>
    <scope>NUCLEOTIDE SEQUENCE [LARGE SCALE GENOMIC DNA]</scope>
    <source>
        <strain evidence="6 7">17J27-24</strain>
    </source>
</reference>
<evidence type="ECO:0000313" key="6">
    <source>
        <dbReference type="EMBL" id="TFI58681.1"/>
    </source>
</evidence>
<evidence type="ECO:0000313" key="7">
    <source>
        <dbReference type="Proteomes" id="UP000298213"/>
    </source>
</evidence>
<dbReference type="Gene3D" id="3.10.105.10">
    <property type="entry name" value="Dipeptide-binding Protein, Domain 3"/>
    <property type="match status" value="1"/>
</dbReference>
<dbReference type="PANTHER" id="PTHR30290:SF10">
    <property type="entry name" value="PERIPLASMIC OLIGOPEPTIDE-BINDING PROTEIN-RELATED"/>
    <property type="match status" value="1"/>
</dbReference>
<accession>A0A4Y8ZRN1</accession>
<dbReference type="Proteomes" id="UP000298213">
    <property type="component" value="Unassembled WGS sequence"/>
</dbReference>
<evidence type="ECO:0000256" key="2">
    <source>
        <dbReference type="ARBA" id="ARBA00005695"/>
    </source>
</evidence>
<dbReference type="GO" id="GO:0030313">
    <property type="term" value="C:cell envelope"/>
    <property type="evidence" value="ECO:0007669"/>
    <property type="project" value="UniProtKB-SubCell"/>
</dbReference>
<dbReference type="Gene3D" id="3.40.190.10">
    <property type="entry name" value="Periplasmic binding protein-like II"/>
    <property type="match status" value="1"/>
</dbReference>
<proteinExistence type="inferred from homology"/>
<dbReference type="OrthoDB" id="9803988at2"/>
<gene>
    <name evidence="6" type="ORF">E2493_08575</name>
</gene>
<sequence length="483" mass="50807">MTWRLAAALCALATVTGCGQTDTGPIAVSGIGGTPKLANPNLERLDPPSAFLVEAAAQGLVRFDAAGEIEPALAQRWILSDDGLRYTFRLARVSWSNGTPVKAEQVAARLRAATSASSRNPLKPILGAIDQIVAMTDEVLEISLKSPRPNFLQLLAQPEMAVLRNGEGSGPYRILGPRGDAILLSLPQAEEEGEDGTEAKAPPILLSGSGAASTIVRFQQREVDLVLGGKLDDLPIARAAGLSTDALVFDPAAGLFGLSVASVEGPLARAEIRQALSMAIDRSALASLLGVPTLQPRETLMPAGVERLSPAAPAWSGLPLAERRALAARTLAGAAAGGPLRLRVAVGDTPGHRLLFAALRRDWAAVGVAAERVDPSARNADLRLIDEVAPIGLASWYLRHFGCDASRVCDPTADEMMAAARIAPTAQVRRGLLANADRILTDAAPFIPLATPIRWSLVSPRLTGFRANPFARHYAGELIRGQP</sequence>
<dbReference type="InterPro" id="IPR039424">
    <property type="entry name" value="SBP_5"/>
</dbReference>
<dbReference type="PANTHER" id="PTHR30290">
    <property type="entry name" value="PERIPLASMIC BINDING COMPONENT OF ABC TRANSPORTER"/>
    <property type="match status" value="1"/>
</dbReference>
<dbReference type="GO" id="GO:0015833">
    <property type="term" value="P:peptide transport"/>
    <property type="evidence" value="ECO:0007669"/>
    <property type="project" value="TreeGrafter"/>
</dbReference>
<dbReference type="SUPFAM" id="SSF53850">
    <property type="entry name" value="Periplasmic binding protein-like II"/>
    <property type="match status" value="1"/>
</dbReference>
<dbReference type="Gene3D" id="3.90.76.10">
    <property type="entry name" value="Dipeptide-binding Protein, Domain 1"/>
    <property type="match status" value="1"/>
</dbReference>
<organism evidence="6 7">
    <name type="scientific">Sphingomonas parva</name>
    <dbReference type="NCBI Taxonomy" id="2555898"/>
    <lineage>
        <taxon>Bacteria</taxon>
        <taxon>Pseudomonadati</taxon>
        <taxon>Pseudomonadota</taxon>
        <taxon>Alphaproteobacteria</taxon>
        <taxon>Sphingomonadales</taxon>
        <taxon>Sphingomonadaceae</taxon>
        <taxon>Sphingomonas</taxon>
    </lineage>
</organism>
<dbReference type="GO" id="GO:1904680">
    <property type="term" value="F:peptide transmembrane transporter activity"/>
    <property type="evidence" value="ECO:0007669"/>
    <property type="project" value="TreeGrafter"/>
</dbReference>
<dbReference type="EMBL" id="SPDV01000013">
    <property type="protein sequence ID" value="TFI58681.1"/>
    <property type="molecule type" value="Genomic_DNA"/>
</dbReference>
<dbReference type="PROSITE" id="PS51257">
    <property type="entry name" value="PROKAR_LIPOPROTEIN"/>
    <property type="match status" value="1"/>
</dbReference>
<comment type="subcellular location">
    <subcellularLocation>
        <location evidence="1">Periplasm</location>
    </subcellularLocation>
</comment>
<protein>
    <submittedName>
        <fullName evidence="6">ABC transporter substrate-binding protein</fullName>
    </submittedName>
</protein>
<evidence type="ECO:0000256" key="4">
    <source>
        <dbReference type="ARBA" id="ARBA00022729"/>
    </source>
</evidence>
<keyword evidence="4" id="KW-0732">Signal</keyword>
<dbReference type="AlphaFoldDB" id="A0A4Y8ZRN1"/>
<evidence type="ECO:0000256" key="1">
    <source>
        <dbReference type="ARBA" id="ARBA00004418"/>
    </source>
</evidence>
<dbReference type="Pfam" id="PF00496">
    <property type="entry name" value="SBP_bac_5"/>
    <property type="match status" value="1"/>
</dbReference>
<dbReference type="InterPro" id="IPR000914">
    <property type="entry name" value="SBP_5_dom"/>
</dbReference>
<keyword evidence="7" id="KW-1185">Reference proteome</keyword>
<comment type="similarity">
    <text evidence="2">Belongs to the bacterial solute-binding protein 5 family.</text>
</comment>
<evidence type="ECO:0000256" key="3">
    <source>
        <dbReference type="ARBA" id="ARBA00022448"/>
    </source>
</evidence>
<comment type="caution">
    <text evidence="6">The sequence shown here is derived from an EMBL/GenBank/DDBJ whole genome shotgun (WGS) entry which is preliminary data.</text>
</comment>